<gene>
    <name evidence="2" type="ORF">D2V17_10500</name>
</gene>
<name>A0A3A1P8A4_9SPHN</name>
<evidence type="ECO:0000313" key="3">
    <source>
        <dbReference type="Proteomes" id="UP000265366"/>
    </source>
</evidence>
<dbReference type="AlphaFoldDB" id="A0A3A1P8A4"/>
<keyword evidence="3" id="KW-1185">Reference proteome</keyword>
<proteinExistence type="predicted"/>
<feature type="chain" id="PRO_5017273935" evidence="1">
    <location>
        <begin position="25"/>
        <end position="111"/>
    </location>
</feature>
<reference evidence="2 3" key="1">
    <citation type="submission" date="2018-08" db="EMBL/GenBank/DDBJ databases">
        <title>Erythrobacter zhengii sp.nov., a bacterium isolated from deep-sea sediment.</title>
        <authorList>
            <person name="Fang C."/>
            <person name="Wu Y.-H."/>
            <person name="Sun C."/>
            <person name="Wang H."/>
            <person name="Cheng H."/>
            <person name="Meng F.-X."/>
            <person name="Wang C.-S."/>
            <person name="Xu X.-W."/>
        </authorList>
    </citation>
    <scope>NUCLEOTIDE SEQUENCE [LARGE SCALE GENOMIC DNA]</scope>
    <source>
        <strain evidence="2 3">CCTCC AB 2015396</strain>
    </source>
</reference>
<feature type="signal peptide" evidence="1">
    <location>
        <begin position="1"/>
        <end position="24"/>
    </location>
</feature>
<sequence length="111" mass="11817">MTQMPKLHAAMIAAAMLAMPAAHAQETQEASAEVQAKGYSVGTTQVAVLLDDPKAAAILERLIPTVYANDLFQTMGRSQTLAAIQQYEPAALTDAKLAEIQAEFDRLATEG</sequence>
<organism evidence="2 3">
    <name type="scientific">Aurantiacibacter xanthus</name>
    <dbReference type="NCBI Taxonomy" id="1784712"/>
    <lineage>
        <taxon>Bacteria</taxon>
        <taxon>Pseudomonadati</taxon>
        <taxon>Pseudomonadota</taxon>
        <taxon>Alphaproteobacteria</taxon>
        <taxon>Sphingomonadales</taxon>
        <taxon>Erythrobacteraceae</taxon>
        <taxon>Aurantiacibacter</taxon>
    </lineage>
</organism>
<evidence type="ECO:0000313" key="2">
    <source>
        <dbReference type="EMBL" id="RIV85512.1"/>
    </source>
</evidence>
<keyword evidence="1" id="KW-0732">Signal</keyword>
<protein>
    <submittedName>
        <fullName evidence="2">Uncharacterized protein</fullName>
    </submittedName>
</protein>
<dbReference type="Proteomes" id="UP000265366">
    <property type="component" value="Unassembled WGS sequence"/>
</dbReference>
<dbReference type="OrthoDB" id="7191994at2"/>
<evidence type="ECO:0000256" key="1">
    <source>
        <dbReference type="SAM" id="SignalP"/>
    </source>
</evidence>
<dbReference type="RefSeq" id="WP_119592922.1">
    <property type="nucleotide sequence ID" value="NZ_QXFM01000095.1"/>
</dbReference>
<accession>A0A3A1P8A4</accession>
<comment type="caution">
    <text evidence="2">The sequence shown here is derived from an EMBL/GenBank/DDBJ whole genome shotgun (WGS) entry which is preliminary data.</text>
</comment>
<dbReference type="EMBL" id="QXFM01000095">
    <property type="protein sequence ID" value="RIV85512.1"/>
    <property type="molecule type" value="Genomic_DNA"/>
</dbReference>